<dbReference type="Gene3D" id="3.30.70.270">
    <property type="match status" value="1"/>
</dbReference>
<evidence type="ECO:0000313" key="3">
    <source>
        <dbReference type="Proteomes" id="UP001219518"/>
    </source>
</evidence>
<dbReference type="InterPro" id="IPR043502">
    <property type="entry name" value="DNA/RNA_pol_sf"/>
</dbReference>
<reference evidence="2" key="2">
    <citation type="journal article" date="2023" name="BMC Genomics">
        <title>Pest status, molecular evolution, and epigenetic factors derived from the genome assembly of Frankliniella fusca, a thysanopteran phytovirus vector.</title>
        <authorList>
            <person name="Catto M.A."/>
            <person name="Labadie P.E."/>
            <person name="Jacobson A.L."/>
            <person name="Kennedy G.G."/>
            <person name="Srinivasan R."/>
            <person name="Hunt B.G."/>
        </authorList>
    </citation>
    <scope>NUCLEOTIDE SEQUENCE</scope>
    <source>
        <strain evidence="2">PL_HMW_Pooled</strain>
    </source>
</reference>
<organism evidence="2 3">
    <name type="scientific">Frankliniella fusca</name>
    <dbReference type="NCBI Taxonomy" id="407009"/>
    <lineage>
        <taxon>Eukaryota</taxon>
        <taxon>Metazoa</taxon>
        <taxon>Ecdysozoa</taxon>
        <taxon>Arthropoda</taxon>
        <taxon>Hexapoda</taxon>
        <taxon>Insecta</taxon>
        <taxon>Pterygota</taxon>
        <taxon>Neoptera</taxon>
        <taxon>Paraneoptera</taxon>
        <taxon>Thysanoptera</taxon>
        <taxon>Terebrantia</taxon>
        <taxon>Thripoidea</taxon>
        <taxon>Thripidae</taxon>
        <taxon>Frankliniella</taxon>
    </lineage>
</organism>
<gene>
    <name evidence="2" type="ORF">KUF71_024991</name>
</gene>
<evidence type="ECO:0000313" key="2">
    <source>
        <dbReference type="EMBL" id="KAK3931079.1"/>
    </source>
</evidence>
<dbReference type="SUPFAM" id="SSF56672">
    <property type="entry name" value="DNA/RNA polymerases"/>
    <property type="match status" value="1"/>
</dbReference>
<dbReference type="InterPro" id="IPR000477">
    <property type="entry name" value="RT_dom"/>
</dbReference>
<evidence type="ECO:0000259" key="1">
    <source>
        <dbReference type="PROSITE" id="PS50878"/>
    </source>
</evidence>
<comment type="caution">
    <text evidence="2">The sequence shown here is derived from an EMBL/GenBank/DDBJ whole genome shotgun (WGS) entry which is preliminary data.</text>
</comment>
<proteinExistence type="predicted"/>
<reference evidence="2" key="1">
    <citation type="submission" date="2021-07" db="EMBL/GenBank/DDBJ databases">
        <authorList>
            <person name="Catto M.A."/>
            <person name="Jacobson A."/>
            <person name="Kennedy G."/>
            <person name="Labadie P."/>
            <person name="Hunt B.G."/>
            <person name="Srinivasan R."/>
        </authorList>
    </citation>
    <scope>NUCLEOTIDE SEQUENCE</scope>
    <source>
        <strain evidence="2">PL_HMW_Pooled</strain>
        <tissue evidence="2">Head</tissue>
    </source>
</reference>
<dbReference type="Pfam" id="PF00078">
    <property type="entry name" value="RVT_1"/>
    <property type="match status" value="1"/>
</dbReference>
<dbReference type="PROSITE" id="PS50878">
    <property type="entry name" value="RT_POL"/>
    <property type="match status" value="1"/>
</dbReference>
<dbReference type="PANTHER" id="PTHR19446">
    <property type="entry name" value="REVERSE TRANSCRIPTASES"/>
    <property type="match status" value="1"/>
</dbReference>
<protein>
    <submittedName>
        <fullName evidence="2">Retrovirus-related Pol polyprotein from type-2 retrotransposable element R2DM</fullName>
    </submittedName>
</protein>
<dbReference type="Proteomes" id="UP001219518">
    <property type="component" value="Unassembled WGS sequence"/>
</dbReference>
<keyword evidence="3" id="KW-1185">Reference proteome</keyword>
<feature type="domain" description="Reverse transcriptase" evidence="1">
    <location>
        <begin position="313"/>
        <end position="561"/>
    </location>
</feature>
<dbReference type="EMBL" id="JAHWGI010001416">
    <property type="protein sequence ID" value="KAK3931079.1"/>
    <property type="molecule type" value="Genomic_DNA"/>
</dbReference>
<dbReference type="InterPro" id="IPR043128">
    <property type="entry name" value="Rev_trsase/Diguanyl_cyclase"/>
</dbReference>
<dbReference type="AlphaFoldDB" id="A0AAE1I0L9"/>
<name>A0AAE1I0L9_9NEOP</name>
<sequence>MRFSVVGVHVPCDTSPRQAGVLASVAAVVAYLPRDSWRVVLSDWKAHIGRRDTPPSTQVGPRLHHQDSSMAGIALVELAQQAGLPIIRTGLKALGPQAGGPPPQRQCQQKHRWAIRALNEQPGLQDKYREAVGLALDTATNLRHLPLTWDQLTEVLITAANAFLPLSASPVTPRHQAAHNLLRAAQTAVARTPGDAFAEDLLLRANTAQGTAGNPHAVEKRARLFSAVQDVHPAARLNAVFLHLRGARRGARGVTPCPYYILPELVDPNSPSPTARQLRGYAASLSRNTAVGPDGLPSELFQYVPDALFVTLEAIIRVHWESGDNPQDLGHVVDRPRTTADFRTLPMGSVITKLLAKHLLFLLQECLPRTPWYQAGFQRDRGTYDHIFVVRRVLDERWRAGDRMFLLALDIKGAFPSTLQPELAAILLAEGATPYLVNRVTKIALTDFSSVRWFAARTREVRTVRGVKQGCPLAPWLFTRALHWAVGVVERRCPRFSLELATPAFAPIVCCYADDLLVVSPRRADLDDFMSEFIPAIAAIGLTLNLTKCITLKKKNQSKIL</sequence>
<dbReference type="GO" id="GO:0071897">
    <property type="term" value="P:DNA biosynthetic process"/>
    <property type="evidence" value="ECO:0007669"/>
    <property type="project" value="UniProtKB-ARBA"/>
</dbReference>
<accession>A0AAE1I0L9</accession>